<proteinExistence type="predicted"/>
<evidence type="ECO:0000313" key="2">
    <source>
        <dbReference type="Proteomes" id="UP001208570"/>
    </source>
</evidence>
<gene>
    <name evidence="1" type="ORF">LSH36_353g04056</name>
</gene>
<name>A0AAD9JEL9_9ANNE</name>
<organism evidence="1 2">
    <name type="scientific">Paralvinella palmiformis</name>
    <dbReference type="NCBI Taxonomy" id="53620"/>
    <lineage>
        <taxon>Eukaryota</taxon>
        <taxon>Metazoa</taxon>
        <taxon>Spiralia</taxon>
        <taxon>Lophotrochozoa</taxon>
        <taxon>Annelida</taxon>
        <taxon>Polychaeta</taxon>
        <taxon>Sedentaria</taxon>
        <taxon>Canalipalpata</taxon>
        <taxon>Terebellida</taxon>
        <taxon>Terebelliformia</taxon>
        <taxon>Alvinellidae</taxon>
        <taxon>Paralvinella</taxon>
    </lineage>
</organism>
<evidence type="ECO:0000313" key="1">
    <source>
        <dbReference type="EMBL" id="KAK2151728.1"/>
    </source>
</evidence>
<dbReference type="AlphaFoldDB" id="A0AAD9JEL9"/>
<reference evidence="1" key="1">
    <citation type="journal article" date="2023" name="Mol. Biol. Evol.">
        <title>Third-Generation Sequencing Reveals the Adaptive Role of the Epigenome in Three Deep-Sea Polychaetes.</title>
        <authorList>
            <person name="Perez M."/>
            <person name="Aroh O."/>
            <person name="Sun Y."/>
            <person name="Lan Y."/>
            <person name="Juniper S.K."/>
            <person name="Young C.R."/>
            <person name="Angers B."/>
            <person name="Qian P.Y."/>
        </authorList>
    </citation>
    <scope>NUCLEOTIDE SEQUENCE</scope>
    <source>
        <strain evidence="1">P08H-3</strain>
    </source>
</reference>
<comment type="caution">
    <text evidence="1">The sequence shown here is derived from an EMBL/GenBank/DDBJ whole genome shotgun (WGS) entry which is preliminary data.</text>
</comment>
<keyword evidence="2" id="KW-1185">Reference proteome</keyword>
<accession>A0AAD9JEL9</accession>
<protein>
    <submittedName>
        <fullName evidence="1">Uncharacterized protein</fullName>
    </submittedName>
</protein>
<sequence length="59" mass="6365">MTGRAASVDLDASVSQKLWQRDAEMPTASVHLANVNKESVPAKTPNEPLHDFVIGYGDV</sequence>
<dbReference type="Proteomes" id="UP001208570">
    <property type="component" value="Unassembled WGS sequence"/>
</dbReference>
<dbReference type="EMBL" id="JAODUP010000353">
    <property type="protein sequence ID" value="KAK2151728.1"/>
    <property type="molecule type" value="Genomic_DNA"/>
</dbReference>